<gene>
    <name evidence="1" type="ORF">G5B50_04970</name>
</gene>
<dbReference type="AlphaFoldDB" id="A0A6M1KQD9"/>
<reference evidence="1 2" key="1">
    <citation type="submission" date="2020-02" db="EMBL/GenBank/DDBJ databases">
        <title>M-like protein SrM is not crucial to the virulence of a novel isolate of Streptococcus equi subsp. ruminatorum from Macaca mulatta.</title>
        <authorList>
            <person name="Guo G."/>
            <person name="Cheng L."/>
            <person name="Zhang W."/>
        </authorList>
    </citation>
    <scope>NUCLEOTIDE SEQUENCE [LARGE SCALE GENOMIC DNA]</scope>
    <source>
        <strain evidence="1 2">FJ1804</strain>
    </source>
</reference>
<dbReference type="Proteomes" id="UP000479499">
    <property type="component" value="Unassembled WGS sequence"/>
</dbReference>
<accession>A0A6M1KQD9</accession>
<protein>
    <submittedName>
        <fullName evidence="1">Abi family protein</fullName>
    </submittedName>
</protein>
<evidence type="ECO:0000313" key="1">
    <source>
        <dbReference type="EMBL" id="NGL84123.1"/>
    </source>
</evidence>
<proteinExistence type="predicted"/>
<dbReference type="RefSeq" id="WP_164335975.1">
    <property type="nucleotide sequence ID" value="NZ_JAAKFZ010000010.1"/>
</dbReference>
<evidence type="ECO:0000313" key="2">
    <source>
        <dbReference type="Proteomes" id="UP000479499"/>
    </source>
</evidence>
<dbReference type="InterPro" id="IPR011664">
    <property type="entry name" value="Abi_system_AbiD/AbiF-like"/>
</dbReference>
<comment type="caution">
    <text evidence="1">The sequence shown here is derived from an EMBL/GenBank/DDBJ whole genome shotgun (WGS) entry which is preliminary data.</text>
</comment>
<dbReference type="EMBL" id="JAAKFZ010000010">
    <property type="protein sequence ID" value="NGL84123.1"/>
    <property type="molecule type" value="Genomic_DNA"/>
</dbReference>
<sequence length="357" mass="41894">MKPFKNLDQQIAILKRRGLNINDISYAKRYLLTNNYYDVINGYSKFFTVRNNNERYISLAEFEEIKAVHLFDKEFKSALLKALIEAEKHFKSVVAYRFSEKFPEPYAYLKTENFRKTKNFNEMSRISKLIGNLTTIINSNIKKNHSNSIKHYYYSHGGVPFWVLCNDMTFGQIVTFYENLDDKLKEKIAFDLSSFLQDNILNITGASSNNIISVPTLSNFLKNANEFRNIAAHNNLLFRHRCWKNLKFQRWMPRNSNHCNKQGLYYVFLYLQCLLSASQYATLHNTFLKRVTTLKKKLKSILISKILLALDFPSDWDTCGKIPQSNSPKRIWKINIDSVKNVSRAKASRNRFKIKSH</sequence>
<dbReference type="Pfam" id="PF07751">
    <property type="entry name" value="Abi_2"/>
    <property type="match status" value="1"/>
</dbReference>
<name>A0A6M1KQD9_9STRE</name>
<organism evidence="1 2">
    <name type="scientific">Streptococcus equi subsp. ruminatorum</name>
    <dbReference type="NCBI Taxonomy" id="254358"/>
    <lineage>
        <taxon>Bacteria</taxon>
        <taxon>Bacillati</taxon>
        <taxon>Bacillota</taxon>
        <taxon>Bacilli</taxon>
        <taxon>Lactobacillales</taxon>
        <taxon>Streptococcaceae</taxon>
        <taxon>Streptococcus</taxon>
    </lineage>
</organism>